<feature type="region of interest" description="Disordered" evidence="6">
    <location>
        <begin position="1"/>
        <end position="52"/>
    </location>
</feature>
<dbReference type="AlphaFoldDB" id="A0A259U192"/>
<dbReference type="Proteomes" id="UP000216446">
    <property type="component" value="Unassembled WGS sequence"/>
</dbReference>
<dbReference type="RefSeq" id="WP_094549373.1">
    <property type="nucleotide sequence ID" value="NZ_MQWB01000001.1"/>
</dbReference>
<dbReference type="GO" id="GO:0006412">
    <property type="term" value="P:translation"/>
    <property type="evidence" value="ECO:0007669"/>
    <property type="project" value="UniProtKB-UniRule"/>
</dbReference>
<sequence>MDLSKLTPAKGSTKTKKRIGRGEGSGNGGTAGKGHNGQKSRSGASIPAWFEGGQMPLQRRVPKFGFKNRFRVAYDALNLDRLAALVETGAISEGDTVNPASLKAMGFGGKNGRVKVLGGGDINVKLDVHAHAFSASAREKIEAAGGSVTIVD</sequence>
<dbReference type="InterPro" id="IPR001196">
    <property type="entry name" value="Ribosomal_uL15_CS"/>
</dbReference>
<dbReference type="Pfam" id="PF00828">
    <property type="entry name" value="Ribosomal_L27A"/>
    <property type="match status" value="1"/>
</dbReference>
<evidence type="ECO:0000256" key="4">
    <source>
        <dbReference type="HAMAP-Rule" id="MF_01341"/>
    </source>
</evidence>
<keyword evidence="3 4" id="KW-0687">Ribonucleoprotein</keyword>
<dbReference type="NCBIfam" id="TIGR01071">
    <property type="entry name" value="rplO_bact"/>
    <property type="match status" value="1"/>
</dbReference>
<evidence type="ECO:0000256" key="3">
    <source>
        <dbReference type="ARBA" id="ARBA00023274"/>
    </source>
</evidence>
<evidence type="ECO:0000256" key="5">
    <source>
        <dbReference type="RuleBase" id="RU003888"/>
    </source>
</evidence>
<gene>
    <name evidence="4" type="primary">rplO</name>
    <name evidence="8" type="ORF">BSZ36_12385</name>
</gene>
<name>A0A259U192_9BACT</name>
<feature type="compositionally biased region" description="Gly residues" evidence="6">
    <location>
        <begin position="22"/>
        <end position="35"/>
    </location>
</feature>
<comment type="function">
    <text evidence="4">Binds to the 23S rRNA.</text>
</comment>
<evidence type="ECO:0000259" key="7">
    <source>
        <dbReference type="Pfam" id="PF00828"/>
    </source>
</evidence>
<comment type="subunit">
    <text evidence="4">Part of the 50S ribosomal subunit.</text>
</comment>
<evidence type="ECO:0000256" key="6">
    <source>
        <dbReference type="SAM" id="MobiDB-lite"/>
    </source>
</evidence>
<organism evidence="8 9">
    <name type="scientific">Rubricoccus marinus</name>
    <dbReference type="NCBI Taxonomy" id="716817"/>
    <lineage>
        <taxon>Bacteria</taxon>
        <taxon>Pseudomonadati</taxon>
        <taxon>Rhodothermota</taxon>
        <taxon>Rhodothermia</taxon>
        <taxon>Rhodothermales</taxon>
        <taxon>Rubricoccaceae</taxon>
        <taxon>Rubricoccus</taxon>
    </lineage>
</organism>
<evidence type="ECO:0000256" key="2">
    <source>
        <dbReference type="ARBA" id="ARBA00022980"/>
    </source>
</evidence>
<dbReference type="InParanoid" id="A0A259U192"/>
<accession>A0A259U192</accession>
<keyword evidence="2 4" id="KW-0689">Ribosomal protein</keyword>
<dbReference type="SUPFAM" id="SSF52080">
    <property type="entry name" value="Ribosomal proteins L15p and L18e"/>
    <property type="match status" value="1"/>
</dbReference>
<dbReference type="FunCoup" id="A0A259U192">
    <property type="interactions" value="584"/>
</dbReference>
<dbReference type="EMBL" id="MQWB01000001">
    <property type="protein sequence ID" value="OZC03710.1"/>
    <property type="molecule type" value="Genomic_DNA"/>
</dbReference>
<dbReference type="HAMAP" id="MF_01341">
    <property type="entry name" value="Ribosomal_uL15"/>
    <property type="match status" value="1"/>
</dbReference>
<evidence type="ECO:0000313" key="9">
    <source>
        <dbReference type="Proteomes" id="UP000216446"/>
    </source>
</evidence>
<dbReference type="PROSITE" id="PS00475">
    <property type="entry name" value="RIBOSOMAL_L15"/>
    <property type="match status" value="1"/>
</dbReference>
<dbReference type="PANTHER" id="PTHR12934:SF11">
    <property type="entry name" value="LARGE RIBOSOMAL SUBUNIT PROTEIN UL15M"/>
    <property type="match status" value="1"/>
</dbReference>
<dbReference type="InterPro" id="IPR005749">
    <property type="entry name" value="Ribosomal_uL15_bac-type"/>
</dbReference>
<evidence type="ECO:0000313" key="8">
    <source>
        <dbReference type="EMBL" id="OZC03710.1"/>
    </source>
</evidence>
<protein>
    <recommendedName>
        <fullName evidence="4">Large ribosomal subunit protein uL15</fullName>
    </recommendedName>
</protein>
<keyword evidence="4" id="KW-0699">rRNA-binding</keyword>
<comment type="similarity">
    <text evidence="1 4 5">Belongs to the universal ribosomal protein uL15 family.</text>
</comment>
<comment type="caution">
    <text evidence="8">The sequence shown here is derived from an EMBL/GenBank/DDBJ whole genome shotgun (WGS) entry which is preliminary data.</text>
</comment>
<feature type="domain" description="Large ribosomal subunit protein uL15/eL18" evidence="7">
    <location>
        <begin position="77"/>
        <end position="149"/>
    </location>
</feature>
<reference evidence="8 9" key="1">
    <citation type="submission" date="2016-11" db="EMBL/GenBank/DDBJ databases">
        <title>Study of marine rhodopsin-containing bacteria.</title>
        <authorList>
            <person name="Yoshizawa S."/>
            <person name="Kumagai Y."/>
            <person name="Kogure K."/>
        </authorList>
    </citation>
    <scope>NUCLEOTIDE SEQUENCE [LARGE SCALE GENOMIC DNA]</scope>
    <source>
        <strain evidence="8 9">SG-29</strain>
    </source>
</reference>
<dbReference type="PANTHER" id="PTHR12934">
    <property type="entry name" value="50S RIBOSOMAL PROTEIN L15"/>
    <property type="match status" value="1"/>
</dbReference>
<dbReference type="OrthoDB" id="9810293at2"/>
<evidence type="ECO:0000256" key="1">
    <source>
        <dbReference type="ARBA" id="ARBA00007320"/>
    </source>
</evidence>
<keyword evidence="4" id="KW-0694">RNA-binding</keyword>
<dbReference type="InterPro" id="IPR036227">
    <property type="entry name" value="Ribosomal_uL15/eL18_sf"/>
</dbReference>
<dbReference type="GO" id="GO:0022625">
    <property type="term" value="C:cytosolic large ribosomal subunit"/>
    <property type="evidence" value="ECO:0007669"/>
    <property type="project" value="TreeGrafter"/>
</dbReference>
<keyword evidence="9" id="KW-1185">Reference proteome</keyword>
<dbReference type="InterPro" id="IPR021131">
    <property type="entry name" value="Ribosomal_uL15/eL18"/>
</dbReference>
<dbReference type="InterPro" id="IPR030878">
    <property type="entry name" value="Ribosomal_uL15"/>
</dbReference>
<dbReference type="GO" id="GO:0003735">
    <property type="term" value="F:structural constituent of ribosome"/>
    <property type="evidence" value="ECO:0007669"/>
    <property type="project" value="InterPro"/>
</dbReference>
<dbReference type="GO" id="GO:0019843">
    <property type="term" value="F:rRNA binding"/>
    <property type="evidence" value="ECO:0007669"/>
    <property type="project" value="UniProtKB-UniRule"/>
</dbReference>
<proteinExistence type="inferred from homology"/>
<dbReference type="Gene3D" id="3.100.10.10">
    <property type="match status" value="1"/>
</dbReference>